<dbReference type="AlphaFoldDB" id="A0A2M7BYW1"/>
<dbReference type="EMBL" id="PEUV01000005">
    <property type="protein sequence ID" value="PIV12863.1"/>
    <property type="molecule type" value="Genomic_DNA"/>
</dbReference>
<evidence type="ECO:0000313" key="1">
    <source>
        <dbReference type="EMBL" id="PIV12863.1"/>
    </source>
</evidence>
<name>A0A2M7BYW1_9BACT</name>
<sequence length="88" mass="10364">MLQYQTFVFLAEHCGGALRRHIRENWLAARGAARQTEVQNPLRFFVFALPIKRIFGIMKVRSILEVVFFNGRPRQFEATWIERTRAAI</sequence>
<organism evidence="1 2">
    <name type="scientific">Candidatus Nealsonbacteria bacterium CG03_land_8_20_14_0_80_36_12</name>
    <dbReference type="NCBI Taxonomy" id="1974701"/>
    <lineage>
        <taxon>Bacteria</taxon>
        <taxon>Candidatus Nealsoniibacteriota</taxon>
    </lineage>
</organism>
<protein>
    <submittedName>
        <fullName evidence="1">Uncharacterized protein</fullName>
    </submittedName>
</protein>
<dbReference type="Proteomes" id="UP000230324">
    <property type="component" value="Unassembled WGS sequence"/>
</dbReference>
<proteinExistence type="predicted"/>
<reference evidence="2" key="1">
    <citation type="submission" date="2017-09" db="EMBL/GenBank/DDBJ databases">
        <title>Depth-based differentiation of microbial function through sediment-hosted aquifers and enrichment of novel symbionts in the deep terrestrial subsurface.</title>
        <authorList>
            <person name="Probst A.J."/>
            <person name="Ladd B."/>
            <person name="Jarett J.K."/>
            <person name="Geller-Mcgrath D.E."/>
            <person name="Sieber C.M.K."/>
            <person name="Emerson J.B."/>
            <person name="Anantharaman K."/>
            <person name="Thomas B.C."/>
            <person name="Malmstrom R."/>
            <person name="Stieglmeier M."/>
            <person name="Klingl A."/>
            <person name="Woyke T."/>
            <person name="Ryan C.M."/>
            <person name="Banfield J.F."/>
        </authorList>
    </citation>
    <scope>NUCLEOTIDE SEQUENCE [LARGE SCALE GENOMIC DNA]</scope>
</reference>
<comment type="caution">
    <text evidence="1">The sequence shown here is derived from an EMBL/GenBank/DDBJ whole genome shotgun (WGS) entry which is preliminary data.</text>
</comment>
<accession>A0A2M7BYW1</accession>
<gene>
    <name evidence="1" type="ORF">COS47_00235</name>
</gene>
<evidence type="ECO:0000313" key="2">
    <source>
        <dbReference type="Proteomes" id="UP000230324"/>
    </source>
</evidence>